<keyword evidence="3" id="KW-1185">Reference proteome</keyword>
<dbReference type="GO" id="GO:0016757">
    <property type="term" value="F:glycosyltransferase activity"/>
    <property type="evidence" value="ECO:0007669"/>
    <property type="project" value="InterPro"/>
</dbReference>
<comment type="caution">
    <text evidence="2">The sequence shown here is derived from an EMBL/GenBank/DDBJ whole genome shotgun (WGS) entry which is preliminary data.</text>
</comment>
<dbReference type="SUPFAM" id="SSF53756">
    <property type="entry name" value="UDP-Glycosyltransferase/glycogen phosphorylase"/>
    <property type="match status" value="1"/>
</dbReference>
<dbReference type="EMBL" id="AAUX01000001">
    <property type="protein sequence ID" value="EAV47412.1"/>
    <property type="molecule type" value="Genomic_DNA"/>
</dbReference>
<dbReference type="InterPro" id="IPR001296">
    <property type="entry name" value="Glyco_trans_1"/>
</dbReference>
<feature type="domain" description="Glycosyl transferase family 1" evidence="1">
    <location>
        <begin position="206"/>
        <end position="356"/>
    </location>
</feature>
<accession>A0P7A2</accession>
<protein>
    <submittedName>
        <fullName evidence="2">Putative glycosyl transferase</fullName>
    </submittedName>
</protein>
<dbReference type="Gene3D" id="3.40.50.2000">
    <property type="entry name" value="Glycogen Phosphorylase B"/>
    <property type="match status" value="1"/>
</dbReference>
<sequence>MLNGLNIMQLIKVGFVIDARWIGGLNYYRNLLFAISYIPDRKIEPVILLGQKTSDKILSGLPDFQVIRTSILDRYSLAWFLNKILWKLLGRNILLNRLLIKNDVQVLSHTLPDKSKRIKTIGWIPDFQHVHLPSMFSNLELNVRDKQFTKIAKFCDSVIVSSQDAYKDFSHFAPHYIKKVRVLNFVCAPSTIDLPSLETLKAKYGFNRPYFYLPNQFWKHKNHSLMIDAINDLKNEWPDVLVLASGSEQDYRDLCYFSNLVSQVNEYGISSNFVSLGIVPYSDVVSLMINSMAVINPSLFEGWSSTVEEAKSLGVALILSDINVHREQADGKASFFPPSSASCLAKKLREFKSDKKITEVHLSSKYTLENNNQRLKNYGCAYQDIILELIYNPCHLYQAK</sequence>
<dbReference type="OrthoDB" id="433681at2"/>
<evidence type="ECO:0000313" key="3">
    <source>
        <dbReference type="Proteomes" id="UP000054262"/>
    </source>
</evidence>
<proteinExistence type="predicted"/>
<dbReference type="Proteomes" id="UP000054262">
    <property type="component" value="Unassembled WGS sequence"/>
</dbReference>
<dbReference type="Pfam" id="PF00534">
    <property type="entry name" value="Glycos_transf_1"/>
    <property type="match status" value="1"/>
</dbReference>
<dbReference type="PANTHER" id="PTHR46401">
    <property type="entry name" value="GLYCOSYLTRANSFERASE WBBK-RELATED"/>
    <property type="match status" value="1"/>
</dbReference>
<gene>
    <name evidence="2" type="ORF">MB2181_05025</name>
</gene>
<evidence type="ECO:0000259" key="1">
    <source>
        <dbReference type="Pfam" id="PF00534"/>
    </source>
</evidence>
<name>A0P7A2_9PROT</name>
<reference evidence="2 3" key="1">
    <citation type="submission" date="2006-11" db="EMBL/GenBank/DDBJ databases">
        <authorList>
            <person name="Giovannoni S."/>
            <person name="Vergin K."/>
            <person name="Ferriera S."/>
            <person name="Johnson J."/>
            <person name="Kravitz S."/>
            <person name="Beeson K."/>
            <person name="Sutton G."/>
            <person name="Rogers Y.-H."/>
            <person name="Friedman R."/>
            <person name="Frazier M."/>
            <person name="Venter J.C."/>
        </authorList>
    </citation>
    <scope>NUCLEOTIDE SEQUENCE [LARGE SCALE GENOMIC DNA]</scope>
    <source>
        <strain evidence="2 3">HTCC2181</strain>
    </source>
</reference>
<dbReference type="PANTHER" id="PTHR46401:SF8">
    <property type="entry name" value="BLL6006 PROTEIN"/>
    <property type="match status" value="1"/>
</dbReference>
<dbReference type="CDD" id="cd03809">
    <property type="entry name" value="GT4_MtfB-like"/>
    <property type="match status" value="1"/>
</dbReference>
<dbReference type="AlphaFoldDB" id="A0P7A2"/>
<keyword evidence="2" id="KW-0808">Transferase</keyword>
<evidence type="ECO:0000313" key="2">
    <source>
        <dbReference type="EMBL" id="EAV47412.1"/>
    </source>
</evidence>
<organism evidence="2 3">
    <name type="scientific">Methylophilales bacterium HTCC2181</name>
    <dbReference type="NCBI Taxonomy" id="383631"/>
    <lineage>
        <taxon>Bacteria</taxon>
        <taxon>Pseudomonadati</taxon>
        <taxon>Pseudomonadota</taxon>
        <taxon>Betaproteobacteria</taxon>
        <taxon>Nitrosomonadales</taxon>
        <taxon>OM43 clade</taxon>
    </lineage>
</organism>